<dbReference type="PANTHER" id="PTHR22754:SF32">
    <property type="entry name" value="DISCO-INTERACTING PROTEIN 2"/>
    <property type="match status" value="1"/>
</dbReference>
<evidence type="ECO:0000256" key="2">
    <source>
        <dbReference type="ARBA" id="ARBA00022598"/>
    </source>
</evidence>
<dbReference type="InterPro" id="IPR025110">
    <property type="entry name" value="AMP-bd_C"/>
</dbReference>
<evidence type="ECO:0000256" key="4">
    <source>
        <dbReference type="ARBA" id="ARBA00023098"/>
    </source>
</evidence>
<dbReference type="GO" id="GO:0071766">
    <property type="term" value="P:Actinobacterium-type cell wall biogenesis"/>
    <property type="evidence" value="ECO:0007669"/>
    <property type="project" value="UniProtKB-ARBA"/>
</dbReference>
<dbReference type="Pfam" id="PF00501">
    <property type="entry name" value="AMP-binding"/>
    <property type="match status" value="1"/>
</dbReference>
<keyword evidence="4" id="KW-0443">Lipid metabolism</keyword>
<evidence type="ECO:0000259" key="6">
    <source>
        <dbReference type="Pfam" id="PF23024"/>
    </source>
</evidence>
<dbReference type="OrthoDB" id="3671040at2"/>
<dbReference type="InterPro" id="IPR000873">
    <property type="entry name" value="AMP-dep_synth/lig_dom"/>
</dbReference>
<dbReference type="GO" id="GO:0006633">
    <property type="term" value="P:fatty acid biosynthetic process"/>
    <property type="evidence" value="ECO:0007669"/>
    <property type="project" value="TreeGrafter"/>
</dbReference>
<dbReference type="EMBL" id="NCXP01000025">
    <property type="protein sequence ID" value="OSC39385.1"/>
    <property type="molecule type" value="Genomic_DNA"/>
</dbReference>
<dbReference type="GO" id="GO:0016874">
    <property type="term" value="F:ligase activity"/>
    <property type="evidence" value="ECO:0007669"/>
    <property type="project" value="UniProtKB-KW"/>
</dbReference>
<dbReference type="RefSeq" id="WP_085326512.1">
    <property type="nucleotide sequence ID" value="NZ_NCXP01000025.1"/>
</dbReference>
<name>A0A1X2LRQ6_9MYCO</name>
<comment type="caution">
    <text evidence="7">The sequence shown here is derived from an EMBL/GenBank/DDBJ whole genome shotgun (WGS) entry which is preliminary data.</text>
</comment>
<protein>
    <submittedName>
        <fullName evidence="7">Acyl-CoA synthetase</fullName>
    </submittedName>
</protein>
<feature type="domain" description="AMP-dependent synthetase/ligase" evidence="5">
    <location>
        <begin position="13"/>
        <end position="419"/>
    </location>
</feature>
<dbReference type="GO" id="GO:0005886">
    <property type="term" value="C:plasma membrane"/>
    <property type="evidence" value="ECO:0007669"/>
    <property type="project" value="TreeGrafter"/>
</dbReference>
<dbReference type="Proteomes" id="UP000193247">
    <property type="component" value="Unassembled WGS sequence"/>
</dbReference>
<evidence type="ECO:0000256" key="3">
    <source>
        <dbReference type="ARBA" id="ARBA00022832"/>
    </source>
</evidence>
<dbReference type="FunFam" id="3.40.50.12780:FF:000013">
    <property type="entry name" value="Long-chain-fatty-acid--AMP ligase FadD32"/>
    <property type="match status" value="1"/>
</dbReference>
<dbReference type="GO" id="GO:0070566">
    <property type="term" value="F:adenylyltransferase activity"/>
    <property type="evidence" value="ECO:0007669"/>
    <property type="project" value="TreeGrafter"/>
</dbReference>
<evidence type="ECO:0000313" key="8">
    <source>
        <dbReference type="Proteomes" id="UP000193247"/>
    </source>
</evidence>
<keyword evidence="3" id="KW-0276">Fatty acid metabolism</keyword>
<evidence type="ECO:0000259" key="5">
    <source>
        <dbReference type="Pfam" id="PF00501"/>
    </source>
</evidence>
<dbReference type="PANTHER" id="PTHR22754">
    <property type="entry name" value="DISCO-INTERACTING PROTEIN 2 DIP2 -RELATED"/>
    <property type="match status" value="1"/>
</dbReference>
<dbReference type="FunFam" id="3.30.300.30:FF:000016">
    <property type="entry name" value="Fatty-acid-CoA ligase FadD26"/>
    <property type="match status" value="1"/>
</dbReference>
<gene>
    <name evidence="7" type="ORF">B8W66_17355</name>
</gene>
<dbReference type="AlphaFoldDB" id="A0A1X2LRQ6"/>
<feature type="domain" description="AMP-binding enzyme C-terminal" evidence="6">
    <location>
        <begin position="467"/>
        <end position="578"/>
    </location>
</feature>
<dbReference type="InterPro" id="IPR040097">
    <property type="entry name" value="FAAL/FAAC"/>
</dbReference>
<sequence length="583" mass="63061">MAVVESSLPTVIRERASLQPNDIAFTYIDYDQSWDGVEETLTWSQLHRRTLNLAAQLRECGSTGDRALILIPQGLDYIVSFLASLQAGVIAVPLSVPYGGAHDERTTSVLADTSPAIILTASSVVGIVSEYVQPQPGQSATSIIEVDRLDLNGRPAPSSRATNHDWPDTLYLQYTSGSTRTPAGVMVSNKNLFANFEQIMTSYYGGYGKLAPPGSTVVSWLPFYHDMGFFLGIILPVLAGIPAKLTSPIGFLQRPARWMQLLASNTLAFSAAPNFAYDLASRKTKDEDMAGLDLGGVHGILNGSERVQPVTLKRFIDRFAPFNLHPTVVRPSYGMAEATVYVATRKAGQPPKIVNFDSAKLPDGRAERCESESGTPLVSYGVVDTQPVRIVDPDTRIECPEGTVGEIWVHGGNVASGYWRKPEVTASTFGANIVNPSAGTPEGPWLRTGDSGFRSEGELFIMGRIKDLLIVYGRNHSPDDIEATIQTITPGRCAAIAVPQDGAEKLVAIIELKKKDESDADATERLGVVKREVTSAISKSHGLSVADLVLVSPGSIPITTSGKVRRAQCVQLYRQDEFTRLDV</sequence>
<dbReference type="NCBIfam" id="NF004509">
    <property type="entry name" value="PRK05850.1"/>
    <property type="match status" value="1"/>
</dbReference>
<dbReference type="InterPro" id="IPR045851">
    <property type="entry name" value="AMP-bd_C_sf"/>
</dbReference>
<proteinExistence type="inferred from homology"/>
<dbReference type="Gene3D" id="3.30.300.30">
    <property type="match status" value="1"/>
</dbReference>
<dbReference type="Gene3D" id="3.40.50.12780">
    <property type="entry name" value="N-terminal domain of ligase-like"/>
    <property type="match status" value="1"/>
</dbReference>
<evidence type="ECO:0000256" key="1">
    <source>
        <dbReference type="ARBA" id="ARBA00006432"/>
    </source>
</evidence>
<dbReference type="CDD" id="cd05931">
    <property type="entry name" value="FAAL"/>
    <property type="match status" value="1"/>
</dbReference>
<keyword evidence="8" id="KW-1185">Reference proteome</keyword>
<accession>A0A1X2LRQ6</accession>
<evidence type="ECO:0000313" key="7">
    <source>
        <dbReference type="EMBL" id="OSC39385.1"/>
    </source>
</evidence>
<comment type="similarity">
    <text evidence="1">Belongs to the ATP-dependent AMP-binding enzyme family.</text>
</comment>
<dbReference type="SUPFAM" id="SSF56801">
    <property type="entry name" value="Acetyl-CoA synthetase-like"/>
    <property type="match status" value="1"/>
</dbReference>
<reference evidence="7 8" key="1">
    <citation type="submission" date="2017-04" db="EMBL/GenBank/DDBJ databases">
        <title>The new phylogeny of genus Mycobacterium.</title>
        <authorList>
            <person name="Tortoli E."/>
            <person name="Trovato A."/>
            <person name="Cirillo D.M."/>
        </authorList>
    </citation>
    <scope>NUCLEOTIDE SEQUENCE [LARGE SCALE GENOMIC DNA]</scope>
    <source>
        <strain evidence="7 8">TBL 1200985</strain>
    </source>
</reference>
<dbReference type="InterPro" id="IPR042099">
    <property type="entry name" value="ANL_N_sf"/>
</dbReference>
<dbReference type="Pfam" id="PF23024">
    <property type="entry name" value="AMP-dom_DIP2-like"/>
    <property type="match status" value="1"/>
</dbReference>
<dbReference type="STRING" id="1430326.B8W66_17355"/>
<keyword evidence="2" id="KW-0436">Ligase</keyword>
<organism evidence="7 8">
    <name type="scientific">Mycobacterium decipiens</name>
    <dbReference type="NCBI Taxonomy" id="1430326"/>
    <lineage>
        <taxon>Bacteria</taxon>
        <taxon>Bacillati</taxon>
        <taxon>Actinomycetota</taxon>
        <taxon>Actinomycetes</taxon>
        <taxon>Mycobacteriales</taxon>
        <taxon>Mycobacteriaceae</taxon>
        <taxon>Mycobacterium</taxon>
    </lineage>
</organism>